<keyword evidence="1" id="KW-0175">Coiled coil</keyword>
<feature type="coiled-coil region" evidence="1">
    <location>
        <begin position="49"/>
        <end position="76"/>
    </location>
</feature>
<evidence type="ECO:0000256" key="1">
    <source>
        <dbReference type="SAM" id="Coils"/>
    </source>
</evidence>
<evidence type="ECO:0000313" key="3">
    <source>
        <dbReference type="EMBL" id="WCT72316.1"/>
    </source>
</evidence>
<keyword evidence="2" id="KW-1133">Transmembrane helix</keyword>
<accession>A0ABY7TGG4</accession>
<keyword evidence="4" id="KW-1185">Reference proteome</keyword>
<dbReference type="Proteomes" id="UP001220395">
    <property type="component" value="Chromosome"/>
</dbReference>
<organism evidence="3 4">
    <name type="scientific">Sphingomonas naphthae</name>
    <dbReference type="NCBI Taxonomy" id="1813468"/>
    <lineage>
        <taxon>Bacteria</taxon>
        <taxon>Pseudomonadati</taxon>
        <taxon>Pseudomonadota</taxon>
        <taxon>Alphaproteobacteria</taxon>
        <taxon>Sphingomonadales</taxon>
        <taxon>Sphingomonadaceae</taxon>
        <taxon>Sphingomonas</taxon>
    </lineage>
</organism>
<keyword evidence="2" id="KW-0812">Transmembrane</keyword>
<proteinExistence type="predicted"/>
<gene>
    <name evidence="3" type="ORF">PQ455_11780</name>
</gene>
<keyword evidence="2" id="KW-0472">Membrane</keyword>
<evidence type="ECO:0000313" key="4">
    <source>
        <dbReference type="Proteomes" id="UP001220395"/>
    </source>
</evidence>
<sequence>MNADDLFMFICILVFMGSVTKVVLQMLKTREARHLARADGGSPQTGRAVALLSDENELLTGKIGRLEERIATLERIATDRPRRLADEIDSLR</sequence>
<evidence type="ECO:0000256" key="2">
    <source>
        <dbReference type="SAM" id="Phobius"/>
    </source>
</evidence>
<reference evidence="3 4" key="1">
    <citation type="submission" date="2023-02" db="EMBL/GenBank/DDBJ databases">
        <title>Genome sequence of Sphingomonas naphthae.</title>
        <authorList>
            <person name="Kim S."/>
            <person name="Heo J."/>
            <person name="Kwon S.-W."/>
        </authorList>
    </citation>
    <scope>NUCLEOTIDE SEQUENCE [LARGE SCALE GENOMIC DNA]</scope>
    <source>
        <strain evidence="3 4">KACC 18716</strain>
    </source>
</reference>
<protein>
    <submittedName>
        <fullName evidence="3">Uncharacterized protein</fullName>
    </submittedName>
</protein>
<dbReference type="RefSeq" id="WP_273686273.1">
    <property type="nucleotide sequence ID" value="NZ_CP117411.1"/>
</dbReference>
<dbReference type="EMBL" id="CP117411">
    <property type="protein sequence ID" value="WCT72316.1"/>
    <property type="molecule type" value="Genomic_DNA"/>
</dbReference>
<feature type="transmembrane region" description="Helical" evidence="2">
    <location>
        <begin position="6"/>
        <end position="24"/>
    </location>
</feature>
<name>A0ABY7TGG4_9SPHN</name>